<organism evidence="2 3">
    <name type="scientific">Microbacterium awajiense</name>
    <dbReference type="NCBI Taxonomy" id="415214"/>
    <lineage>
        <taxon>Bacteria</taxon>
        <taxon>Bacillati</taxon>
        <taxon>Actinomycetota</taxon>
        <taxon>Actinomycetes</taxon>
        <taxon>Micrococcales</taxon>
        <taxon>Microbacteriaceae</taxon>
        <taxon>Microbacterium</taxon>
    </lineage>
</organism>
<name>A0ABP7AHZ2_9MICO</name>
<gene>
    <name evidence="2" type="ORF">GCM10022200_14830</name>
</gene>
<dbReference type="InterPro" id="IPR006121">
    <property type="entry name" value="HMA_dom"/>
</dbReference>
<dbReference type="SUPFAM" id="SSF55008">
    <property type="entry name" value="HMA, heavy metal-associated domain"/>
    <property type="match status" value="1"/>
</dbReference>
<dbReference type="Proteomes" id="UP001501697">
    <property type="component" value="Unassembled WGS sequence"/>
</dbReference>
<evidence type="ECO:0000313" key="2">
    <source>
        <dbReference type="EMBL" id="GAA3632861.1"/>
    </source>
</evidence>
<comment type="caution">
    <text evidence="2">The sequence shown here is derived from an EMBL/GenBank/DDBJ whole genome shotgun (WGS) entry which is preliminary data.</text>
</comment>
<sequence length="70" mass="7397">MTETREYRVTGMTCGHCERAVRSEVSDLAGVDSVAVDAETGMLRLVAAPPVTDAAVLAAVDEAGYRAERV</sequence>
<dbReference type="Gene3D" id="3.30.70.100">
    <property type="match status" value="1"/>
</dbReference>
<feature type="domain" description="HMA" evidence="1">
    <location>
        <begin position="3"/>
        <end position="68"/>
    </location>
</feature>
<evidence type="ECO:0000313" key="3">
    <source>
        <dbReference type="Proteomes" id="UP001501697"/>
    </source>
</evidence>
<protein>
    <submittedName>
        <fullName evidence="2">Heavy-metal-associated domain-containing protein</fullName>
    </submittedName>
</protein>
<accession>A0ABP7AHZ2</accession>
<dbReference type="Pfam" id="PF00403">
    <property type="entry name" value="HMA"/>
    <property type="match status" value="1"/>
</dbReference>
<evidence type="ECO:0000259" key="1">
    <source>
        <dbReference type="PROSITE" id="PS50846"/>
    </source>
</evidence>
<dbReference type="RefSeq" id="WP_344737354.1">
    <property type="nucleotide sequence ID" value="NZ_BAAAYU010000005.1"/>
</dbReference>
<proteinExistence type="predicted"/>
<dbReference type="PROSITE" id="PS50846">
    <property type="entry name" value="HMA_2"/>
    <property type="match status" value="1"/>
</dbReference>
<dbReference type="EMBL" id="BAAAYU010000005">
    <property type="protein sequence ID" value="GAA3632861.1"/>
    <property type="molecule type" value="Genomic_DNA"/>
</dbReference>
<dbReference type="CDD" id="cd00371">
    <property type="entry name" value="HMA"/>
    <property type="match status" value="1"/>
</dbReference>
<dbReference type="InterPro" id="IPR036163">
    <property type="entry name" value="HMA_dom_sf"/>
</dbReference>
<keyword evidence="3" id="KW-1185">Reference proteome</keyword>
<reference evidence="3" key="1">
    <citation type="journal article" date="2019" name="Int. J. Syst. Evol. Microbiol.">
        <title>The Global Catalogue of Microorganisms (GCM) 10K type strain sequencing project: providing services to taxonomists for standard genome sequencing and annotation.</title>
        <authorList>
            <consortium name="The Broad Institute Genomics Platform"/>
            <consortium name="The Broad Institute Genome Sequencing Center for Infectious Disease"/>
            <person name="Wu L."/>
            <person name="Ma J."/>
        </authorList>
    </citation>
    <scope>NUCLEOTIDE SEQUENCE [LARGE SCALE GENOMIC DNA]</scope>
    <source>
        <strain evidence="3">JCM 16544</strain>
    </source>
</reference>